<reference evidence="1" key="2">
    <citation type="submission" date="2023-01" db="EMBL/GenBank/DDBJ databases">
        <authorList>
            <person name="Sun Q."/>
            <person name="Evtushenko L."/>
        </authorList>
    </citation>
    <scope>NUCLEOTIDE SEQUENCE</scope>
    <source>
        <strain evidence="1">VKM B-2789</strain>
    </source>
</reference>
<accession>A0A9W6K1B1</accession>
<comment type="caution">
    <text evidence="1">The sequence shown here is derived from an EMBL/GenBank/DDBJ whole genome shotgun (WGS) entry which is preliminary data.</text>
</comment>
<evidence type="ECO:0000313" key="2">
    <source>
        <dbReference type="Proteomes" id="UP001143330"/>
    </source>
</evidence>
<dbReference type="EMBL" id="BSFM01000017">
    <property type="protein sequence ID" value="GLK85669.1"/>
    <property type="molecule type" value="Genomic_DNA"/>
</dbReference>
<proteinExistence type="predicted"/>
<evidence type="ECO:0000313" key="1">
    <source>
        <dbReference type="EMBL" id="GLK85669.1"/>
    </source>
</evidence>
<dbReference type="AlphaFoldDB" id="A0A9W6K1B1"/>
<protein>
    <submittedName>
        <fullName evidence="1">Uncharacterized protein</fullName>
    </submittedName>
</protein>
<name>A0A9W6K1B1_9HYPH</name>
<organism evidence="1 2">
    <name type="scientific">Ancylobacter defluvii</name>
    <dbReference type="NCBI Taxonomy" id="1282440"/>
    <lineage>
        <taxon>Bacteria</taxon>
        <taxon>Pseudomonadati</taxon>
        <taxon>Pseudomonadota</taxon>
        <taxon>Alphaproteobacteria</taxon>
        <taxon>Hyphomicrobiales</taxon>
        <taxon>Xanthobacteraceae</taxon>
        <taxon>Ancylobacter</taxon>
    </lineage>
</organism>
<gene>
    <name evidence="1" type="ORF">GCM10017653_37390</name>
</gene>
<keyword evidence="2" id="KW-1185">Reference proteome</keyword>
<sequence>MALRLSRRDDVEFESYRVLSGEVPIGIISRHTEGPQVFWTWVIGHVHVSGDGFGPPQGGADTREQAQAAFATRWRLWLAKAGLVEVEPVVNPDGS</sequence>
<dbReference type="Proteomes" id="UP001143330">
    <property type="component" value="Unassembled WGS sequence"/>
</dbReference>
<reference evidence="1" key="1">
    <citation type="journal article" date="2014" name="Int. J. Syst. Evol. Microbiol.">
        <title>Complete genome sequence of Corynebacterium casei LMG S-19264T (=DSM 44701T), isolated from a smear-ripened cheese.</title>
        <authorList>
            <consortium name="US DOE Joint Genome Institute (JGI-PGF)"/>
            <person name="Walter F."/>
            <person name="Albersmeier A."/>
            <person name="Kalinowski J."/>
            <person name="Ruckert C."/>
        </authorList>
    </citation>
    <scope>NUCLEOTIDE SEQUENCE</scope>
    <source>
        <strain evidence="1">VKM B-2789</strain>
    </source>
</reference>